<evidence type="ECO:0000256" key="8">
    <source>
        <dbReference type="ARBA" id="ARBA00023136"/>
    </source>
</evidence>
<evidence type="ECO:0008006" key="14">
    <source>
        <dbReference type="Google" id="ProtNLM"/>
    </source>
</evidence>
<gene>
    <name evidence="12" type="ORF">BASA50_004982</name>
</gene>
<dbReference type="InterPro" id="IPR023395">
    <property type="entry name" value="MCP_dom_sf"/>
</dbReference>
<evidence type="ECO:0000313" key="12">
    <source>
        <dbReference type="EMBL" id="KAH6596651.1"/>
    </source>
</evidence>
<evidence type="ECO:0000256" key="1">
    <source>
        <dbReference type="ARBA" id="ARBA00004225"/>
    </source>
</evidence>
<accession>A0ABQ8FE47</accession>
<dbReference type="PROSITE" id="PS50920">
    <property type="entry name" value="SOLCAR"/>
    <property type="match status" value="3"/>
</dbReference>
<keyword evidence="5" id="KW-0677">Repeat</keyword>
<evidence type="ECO:0000256" key="9">
    <source>
        <dbReference type="PROSITE-ProRule" id="PRU00282"/>
    </source>
</evidence>
<evidence type="ECO:0000256" key="5">
    <source>
        <dbReference type="ARBA" id="ARBA00022737"/>
    </source>
</evidence>
<organism evidence="12 13">
    <name type="scientific">Batrachochytrium salamandrivorans</name>
    <dbReference type="NCBI Taxonomy" id="1357716"/>
    <lineage>
        <taxon>Eukaryota</taxon>
        <taxon>Fungi</taxon>
        <taxon>Fungi incertae sedis</taxon>
        <taxon>Chytridiomycota</taxon>
        <taxon>Chytridiomycota incertae sedis</taxon>
        <taxon>Chytridiomycetes</taxon>
        <taxon>Rhizophydiales</taxon>
        <taxon>Rhizophydiales incertae sedis</taxon>
        <taxon>Batrachochytrium</taxon>
    </lineage>
</organism>
<evidence type="ECO:0000256" key="3">
    <source>
        <dbReference type="ARBA" id="ARBA00022448"/>
    </source>
</evidence>
<feature type="region of interest" description="Disordered" evidence="11">
    <location>
        <begin position="283"/>
        <end position="304"/>
    </location>
</feature>
<keyword evidence="7" id="KW-0496">Mitochondrion</keyword>
<evidence type="ECO:0000256" key="11">
    <source>
        <dbReference type="SAM" id="MobiDB-lite"/>
    </source>
</evidence>
<evidence type="ECO:0000256" key="6">
    <source>
        <dbReference type="ARBA" id="ARBA00022989"/>
    </source>
</evidence>
<keyword evidence="13" id="KW-1185">Reference proteome</keyword>
<keyword evidence="3 10" id="KW-0813">Transport</keyword>
<keyword evidence="4 9" id="KW-0812">Transmembrane</keyword>
<proteinExistence type="inferred from homology"/>
<protein>
    <recommendedName>
        <fullName evidence="14">Mitochondrial carrier</fullName>
    </recommendedName>
</protein>
<keyword evidence="8 9" id="KW-0472">Membrane</keyword>
<comment type="subcellular location">
    <subcellularLocation>
        <location evidence="1">Mitochondrion membrane</location>
        <topology evidence="1">Multi-pass membrane protein</topology>
    </subcellularLocation>
</comment>
<reference evidence="12 13" key="1">
    <citation type="submission" date="2021-02" db="EMBL/GenBank/DDBJ databases">
        <title>Variation within the Batrachochytrium salamandrivorans European outbreak.</title>
        <authorList>
            <person name="Kelly M."/>
            <person name="Pasmans F."/>
            <person name="Shea T.P."/>
            <person name="Munoz J.F."/>
            <person name="Carranza S."/>
            <person name="Cuomo C.A."/>
            <person name="Martel A."/>
        </authorList>
    </citation>
    <scope>NUCLEOTIDE SEQUENCE [LARGE SCALE GENOMIC DNA]</scope>
    <source>
        <strain evidence="12 13">AMFP18/2</strain>
    </source>
</reference>
<dbReference type="Proteomes" id="UP001648503">
    <property type="component" value="Unassembled WGS sequence"/>
</dbReference>
<dbReference type="Pfam" id="PF00153">
    <property type="entry name" value="Mito_carr"/>
    <property type="match status" value="3"/>
</dbReference>
<sequence>MSGDGRVSRTSAVLAPVAMSPSTSMTTASMTTASISTATEANTTSISRYTLIGNSQPNSHDMAAALPALTTSQSKVMDTTPSMSSSTSASSTDHAAATSMAVLAAYRQQPWIDLHETVYPLVRVSAVSIAASCAAGSGVLFGYPFDSVKTRMQAFKYPSTMACIRKTYAEEGLIGFYRGVIPVAITVSLLRSMSFSIYFRAKDELLNLIATEKSTEPNPISHLWAASFISGGLTGVFMASLSAPMELVKVQKQLERITSLTPPPISASTSAAIGSSISARTSVLPSSPLSLPPPLETRKPSKKTGKTTLQWFKYIIQTKGLRGLGVGYHLQTGRDGVGTAFYFSIYETFKAIATPTGEKPGPLIHMIGGGIAGTLSWIVAFPIDVVKSVIQQDAFTAKPKYRGAWEFVRLRFAQQGLAGFYQGIGPQLIRSFPIHSINFLVYENMLQLCRNLGLDMYRSDSDLRLMDVGVSVGVSSN</sequence>
<dbReference type="EMBL" id="JAFCIX010000204">
    <property type="protein sequence ID" value="KAH6596651.1"/>
    <property type="molecule type" value="Genomic_DNA"/>
</dbReference>
<evidence type="ECO:0000256" key="2">
    <source>
        <dbReference type="ARBA" id="ARBA00006375"/>
    </source>
</evidence>
<dbReference type="Gene3D" id="1.50.40.10">
    <property type="entry name" value="Mitochondrial carrier domain"/>
    <property type="match status" value="1"/>
</dbReference>
<feature type="repeat" description="Solcar" evidence="9">
    <location>
        <begin position="122"/>
        <end position="204"/>
    </location>
</feature>
<evidence type="ECO:0000256" key="4">
    <source>
        <dbReference type="ARBA" id="ARBA00022692"/>
    </source>
</evidence>
<feature type="repeat" description="Solcar" evidence="9">
    <location>
        <begin position="222"/>
        <end position="352"/>
    </location>
</feature>
<comment type="similarity">
    <text evidence="2 10">Belongs to the mitochondrial carrier (TC 2.A.29) family.</text>
</comment>
<evidence type="ECO:0000256" key="10">
    <source>
        <dbReference type="RuleBase" id="RU000488"/>
    </source>
</evidence>
<dbReference type="PANTHER" id="PTHR45624:SF9">
    <property type="entry name" value="CARRIER PROTEIN, PUTATIVE (AFU_ORTHOLOGUE AFUA_4G06390)-RELATED"/>
    <property type="match status" value="1"/>
</dbReference>
<dbReference type="SUPFAM" id="SSF103506">
    <property type="entry name" value="Mitochondrial carrier"/>
    <property type="match status" value="1"/>
</dbReference>
<comment type="caution">
    <text evidence="12">The sequence shown here is derived from an EMBL/GenBank/DDBJ whole genome shotgun (WGS) entry which is preliminary data.</text>
</comment>
<dbReference type="InterPro" id="IPR018108">
    <property type="entry name" value="MCP_transmembrane"/>
</dbReference>
<dbReference type="PANTHER" id="PTHR45624">
    <property type="entry name" value="MITOCHONDRIAL BASIC AMINO ACIDS TRANSPORTER-RELATED"/>
    <property type="match status" value="1"/>
</dbReference>
<keyword evidence="6" id="KW-1133">Transmembrane helix</keyword>
<evidence type="ECO:0000313" key="13">
    <source>
        <dbReference type="Proteomes" id="UP001648503"/>
    </source>
</evidence>
<feature type="repeat" description="Solcar" evidence="9">
    <location>
        <begin position="360"/>
        <end position="448"/>
    </location>
</feature>
<evidence type="ECO:0000256" key="7">
    <source>
        <dbReference type="ARBA" id="ARBA00023128"/>
    </source>
</evidence>
<dbReference type="InterPro" id="IPR050567">
    <property type="entry name" value="Mitochondrial_Carrier"/>
</dbReference>
<name>A0ABQ8FE47_9FUNG</name>